<evidence type="ECO:0000259" key="3">
    <source>
        <dbReference type="Pfam" id="PF20696"/>
    </source>
</evidence>
<feature type="compositionally biased region" description="Polar residues" evidence="1">
    <location>
        <begin position="549"/>
        <end position="561"/>
    </location>
</feature>
<proteinExistence type="predicted"/>
<dbReference type="Pfam" id="PF20696">
    <property type="entry name" value="UbiD_C"/>
    <property type="match status" value="1"/>
</dbReference>
<accession>A0A366EU74</accession>
<dbReference type="InterPro" id="IPR048304">
    <property type="entry name" value="UbiD_Rift_dom"/>
</dbReference>
<evidence type="ECO:0000256" key="1">
    <source>
        <dbReference type="SAM" id="MobiDB-lite"/>
    </source>
</evidence>
<reference evidence="4 5" key="1">
    <citation type="submission" date="2018-06" db="EMBL/GenBank/DDBJ databases">
        <title>Genomic Encyclopedia of Type Strains, Phase IV (KMG-IV): sequencing the most valuable type-strain genomes for metagenomic binning, comparative biology and taxonomic classification.</title>
        <authorList>
            <person name="Goeker M."/>
        </authorList>
    </citation>
    <scope>NUCLEOTIDE SEQUENCE [LARGE SCALE GENOMIC DNA]</scope>
    <source>
        <strain evidence="4 5">DSM 24875</strain>
    </source>
</reference>
<comment type="caution">
    <text evidence="4">The sequence shown here is derived from an EMBL/GenBank/DDBJ whole genome shotgun (WGS) entry which is preliminary data.</text>
</comment>
<evidence type="ECO:0000259" key="2">
    <source>
        <dbReference type="Pfam" id="PF01977"/>
    </source>
</evidence>
<evidence type="ECO:0000313" key="5">
    <source>
        <dbReference type="Proteomes" id="UP000253529"/>
    </source>
</evidence>
<protein>
    <submittedName>
        <fullName evidence="4">4-hydroxy-3-polyprenylbenzoate decarboxylase</fullName>
    </submittedName>
</protein>
<dbReference type="AlphaFoldDB" id="A0A366EU74"/>
<feature type="region of interest" description="Disordered" evidence="1">
    <location>
        <begin position="541"/>
        <end position="561"/>
    </location>
</feature>
<dbReference type="InterPro" id="IPR049381">
    <property type="entry name" value="UbiD-like_C"/>
</dbReference>
<feature type="domain" description="3-octaprenyl-4-hydroxybenzoate carboxy-lyase-like Rift-related" evidence="2">
    <location>
        <begin position="120"/>
        <end position="322"/>
    </location>
</feature>
<dbReference type="PANTHER" id="PTHR30108:SF17">
    <property type="entry name" value="FERULIC ACID DECARBOXYLASE 1"/>
    <property type="match status" value="1"/>
</dbReference>
<dbReference type="Pfam" id="PF01977">
    <property type="entry name" value="UbiD"/>
    <property type="match status" value="1"/>
</dbReference>
<name>A0A366EU74_9HYPH</name>
<keyword evidence="5" id="KW-1185">Reference proteome</keyword>
<dbReference type="GO" id="GO:0016831">
    <property type="term" value="F:carboxy-lyase activity"/>
    <property type="evidence" value="ECO:0007669"/>
    <property type="project" value="InterPro"/>
</dbReference>
<dbReference type="GO" id="GO:0005737">
    <property type="term" value="C:cytoplasm"/>
    <property type="evidence" value="ECO:0007669"/>
    <property type="project" value="TreeGrafter"/>
</dbReference>
<dbReference type="EMBL" id="QNRK01000037">
    <property type="protein sequence ID" value="RBP05045.1"/>
    <property type="molecule type" value="Genomic_DNA"/>
</dbReference>
<feature type="domain" description="3-octaprenyl-4-hydroxybenzoate carboxy-lyase-like C-terminal" evidence="3">
    <location>
        <begin position="339"/>
        <end position="436"/>
    </location>
</feature>
<dbReference type="Proteomes" id="UP000253529">
    <property type="component" value="Unassembled WGS sequence"/>
</dbReference>
<dbReference type="PANTHER" id="PTHR30108">
    <property type="entry name" value="3-OCTAPRENYL-4-HYDROXYBENZOATE CARBOXY-LYASE-RELATED"/>
    <property type="match status" value="1"/>
</dbReference>
<dbReference type="InterPro" id="IPR002830">
    <property type="entry name" value="UbiD"/>
</dbReference>
<dbReference type="SUPFAM" id="SSF143968">
    <property type="entry name" value="UbiD C-terminal domain-like"/>
    <property type="match status" value="1"/>
</dbReference>
<dbReference type="Gene3D" id="3.40.1670.10">
    <property type="entry name" value="UbiD C-terminal domain-like"/>
    <property type="match status" value="1"/>
</dbReference>
<sequence length="561" mass="61576">MNDMVKRPQGRSYSDLQDHLSILEKNNLLNTIARSINKDTEVHPLVRWQFCGGIAEDERKGFLFTAVSDSKNRAYDRTQVAVGVLSANPQIYALGMNCSIDQIGKAWIDAIANPVAPRVVDSAACQEIVLTGKDVSDPGKGLEALPIPVSTPGFDVAPYLTAGLWITRDPDTGVQNMGVYRGNLKAADRLCVMMEKATLAGGYVHWTKYRDRNEPMPFAVVLGAPPVVEFLGPQKLPIGVDELTVAGGLAKGPINVVKCRTVDLLVPAEANVVIEGLIDTETLEPEGPFGESHGYMQIEEYNMIARVTAITRRKDAIITSIISQVTPSESSVIKKLAYEPLFLEHLRDRLNIKSVKRVSLHEPWTNLRKFVFVTLERGAAKTEVWRALAGASSLQPAIGKFCVAINEDVNPDNANHVLWAIAYRCNPVDDIQIVNYKSAGHAPRTAASPLESIVLIDATLKVDFPPVALPKREYMENAKRLWAELGLPPLKPESPWFGYSLGEWNDDWDKRASLAAAGDWLLNGLDSAKRARAMREPNVTVSDVLPDGPQSTRATDAKTNL</sequence>
<gene>
    <name evidence="4" type="ORF">DFR50_13730</name>
</gene>
<evidence type="ECO:0000313" key="4">
    <source>
        <dbReference type="EMBL" id="RBP05045.1"/>
    </source>
</evidence>
<dbReference type="SUPFAM" id="SSF50475">
    <property type="entry name" value="FMN-binding split barrel"/>
    <property type="match status" value="1"/>
</dbReference>
<organism evidence="4 5">
    <name type="scientific">Roseiarcus fermentans</name>
    <dbReference type="NCBI Taxonomy" id="1473586"/>
    <lineage>
        <taxon>Bacteria</taxon>
        <taxon>Pseudomonadati</taxon>
        <taxon>Pseudomonadota</taxon>
        <taxon>Alphaproteobacteria</taxon>
        <taxon>Hyphomicrobiales</taxon>
        <taxon>Roseiarcaceae</taxon>
        <taxon>Roseiarcus</taxon>
    </lineage>
</organism>